<protein>
    <recommendedName>
        <fullName evidence="1">arginine--tRNA ligase</fullName>
        <ecNumber evidence="1">6.1.1.19</ecNumber>
    </recommendedName>
</protein>
<dbReference type="Pfam" id="PF05746">
    <property type="entry name" value="DALR_1"/>
    <property type="match status" value="1"/>
</dbReference>
<dbReference type="RefSeq" id="WP_344526818.1">
    <property type="nucleotide sequence ID" value="NZ_BAAAPE010000007.1"/>
</dbReference>
<keyword evidence="3" id="KW-0547">Nucleotide-binding</keyword>
<comment type="caution">
    <text evidence="8">The sequence shown here is derived from an EMBL/GenBank/DDBJ whole genome shotgun (WGS) entry which is preliminary data.</text>
</comment>
<comment type="catalytic activity">
    <reaction evidence="5">
        <text>tRNA(Arg) + L-arginine + ATP = L-arginyl-tRNA(Arg) + AMP + diphosphate</text>
        <dbReference type="Rhea" id="RHEA:20301"/>
        <dbReference type="Rhea" id="RHEA-COMP:9658"/>
        <dbReference type="Rhea" id="RHEA-COMP:9673"/>
        <dbReference type="ChEBI" id="CHEBI:30616"/>
        <dbReference type="ChEBI" id="CHEBI:32682"/>
        <dbReference type="ChEBI" id="CHEBI:33019"/>
        <dbReference type="ChEBI" id="CHEBI:78442"/>
        <dbReference type="ChEBI" id="CHEBI:78513"/>
        <dbReference type="ChEBI" id="CHEBI:456215"/>
        <dbReference type="EC" id="6.1.1.19"/>
    </reaction>
</comment>
<keyword evidence="2" id="KW-0436">Ligase</keyword>
<dbReference type="InterPro" id="IPR036695">
    <property type="entry name" value="Arg-tRNA-synth_N_sf"/>
</dbReference>
<feature type="domain" description="Arginyl tRNA synthetase N-terminal" evidence="7">
    <location>
        <begin position="4"/>
        <end position="92"/>
    </location>
</feature>
<dbReference type="EMBL" id="BAAAPE010000007">
    <property type="protein sequence ID" value="GAA2071347.1"/>
    <property type="molecule type" value="Genomic_DNA"/>
</dbReference>
<dbReference type="SUPFAM" id="SSF55190">
    <property type="entry name" value="Arginyl-tRNA synthetase (ArgRS), N-terminal 'additional' domain"/>
    <property type="match status" value="1"/>
</dbReference>
<evidence type="ECO:0000259" key="7">
    <source>
        <dbReference type="SMART" id="SM01016"/>
    </source>
</evidence>
<proteinExistence type="predicted"/>
<dbReference type="PANTHER" id="PTHR11956">
    <property type="entry name" value="ARGINYL-TRNA SYNTHETASE"/>
    <property type="match status" value="1"/>
</dbReference>
<evidence type="ECO:0000256" key="3">
    <source>
        <dbReference type="ARBA" id="ARBA00022741"/>
    </source>
</evidence>
<dbReference type="Gene3D" id="1.10.730.10">
    <property type="entry name" value="Isoleucyl-tRNA Synthetase, Domain 1"/>
    <property type="match status" value="1"/>
</dbReference>
<dbReference type="Pfam" id="PF03485">
    <property type="entry name" value="Arg_tRNA_synt_N"/>
    <property type="match status" value="1"/>
</dbReference>
<evidence type="ECO:0000256" key="5">
    <source>
        <dbReference type="ARBA" id="ARBA00049339"/>
    </source>
</evidence>
<dbReference type="SUPFAM" id="SSF47323">
    <property type="entry name" value="Anticodon-binding domain of a subclass of class I aminoacyl-tRNA synthetases"/>
    <property type="match status" value="1"/>
</dbReference>
<dbReference type="Gene3D" id="3.30.1360.70">
    <property type="entry name" value="Arginyl tRNA synthetase N-terminal domain"/>
    <property type="match status" value="1"/>
</dbReference>
<evidence type="ECO:0000313" key="8">
    <source>
        <dbReference type="EMBL" id="GAA2071347.1"/>
    </source>
</evidence>
<organism evidence="8 9">
    <name type="scientific">Streptomyces albiaxialis</name>
    <dbReference type="NCBI Taxonomy" id="329523"/>
    <lineage>
        <taxon>Bacteria</taxon>
        <taxon>Bacillati</taxon>
        <taxon>Actinomycetota</taxon>
        <taxon>Actinomycetes</taxon>
        <taxon>Kitasatosporales</taxon>
        <taxon>Streptomycetaceae</taxon>
        <taxon>Streptomyces</taxon>
    </lineage>
</organism>
<dbReference type="InterPro" id="IPR009080">
    <property type="entry name" value="tRNAsynth_Ia_anticodon-bd"/>
</dbReference>
<dbReference type="SMART" id="SM00836">
    <property type="entry name" value="DALR_1"/>
    <property type="match status" value="1"/>
</dbReference>
<accession>A0ABN2VSR6</accession>
<dbReference type="PANTHER" id="PTHR11956:SF5">
    <property type="entry name" value="ARGININE--TRNA LIGASE, CYTOPLASMIC"/>
    <property type="match status" value="1"/>
</dbReference>
<name>A0ABN2VSR6_9ACTN</name>
<keyword evidence="9" id="KW-1185">Reference proteome</keyword>
<sequence length="261" mass="26703">MTPAQLSRTALHTLRRALGAGTDANVLPGRVVVEAPPRRGGGDYATGVALQVAARTGRPPRDVAELLRKGLAAEPGVADVRVVGPGFVNVTLDHAARAALVRDLAAAGSSGDARDRPAADIARWAAATGEDPAALAVRTARSSSLFRVQYAYARTRAVLRNGRQLGIAPDPDGRPEEGAALLALLADQARVEDTHAAGPLARHLAAVADAFLDFHDSCPPLPSGDEKPGAAHRGRLALAEATGAVLAGGLSRLGVSAPAHI</sequence>
<dbReference type="InterPro" id="IPR001278">
    <property type="entry name" value="Arg-tRNA-ligase"/>
</dbReference>
<dbReference type="InterPro" id="IPR008909">
    <property type="entry name" value="DALR_anticod-bd"/>
</dbReference>
<evidence type="ECO:0000256" key="2">
    <source>
        <dbReference type="ARBA" id="ARBA00022598"/>
    </source>
</evidence>
<dbReference type="EC" id="6.1.1.19" evidence="1"/>
<feature type="domain" description="DALR anticodon binding" evidence="6">
    <location>
        <begin position="148"/>
        <end position="261"/>
    </location>
</feature>
<dbReference type="InterPro" id="IPR005148">
    <property type="entry name" value="Arg-tRNA-synth_N"/>
</dbReference>
<evidence type="ECO:0000313" key="9">
    <source>
        <dbReference type="Proteomes" id="UP001500016"/>
    </source>
</evidence>
<evidence type="ECO:0000259" key="6">
    <source>
        <dbReference type="SMART" id="SM00836"/>
    </source>
</evidence>
<gene>
    <name evidence="8" type="ORF">GCM10009801_22890</name>
</gene>
<dbReference type="SMART" id="SM01016">
    <property type="entry name" value="Arg_tRNA_synt_N"/>
    <property type="match status" value="1"/>
</dbReference>
<dbReference type="Proteomes" id="UP001500016">
    <property type="component" value="Unassembled WGS sequence"/>
</dbReference>
<keyword evidence="4" id="KW-0067">ATP-binding</keyword>
<evidence type="ECO:0000256" key="4">
    <source>
        <dbReference type="ARBA" id="ARBA00022840"/>
    </source>
</evidence>
<evidence type="ECO:0000256" key="1">
    <source>
        <dbReference type="ARBA" id="ARBA00012837"/>
    </source>
</evidence>
<reference evidence="8 9" key="1">
    <citation type="journal article" date="2019" name="Int. J. Syst. Evol. Microbiol.">
        <title>The Global Catalogue of Microorganisms (GCM) 10K type strain sequencing project: providing services to taxonomists for standard genome sequencing and annotation.</title>
        <authorList>
            <consortium name="The Broad Institute Genomics Platform"/>
            <consortium name="The Broad Institute Genome Sequencing Center for Infectious Disease"/>
            <person name="Wu L."/>
            <person name="Ma J."/>
        </authorList>
    </citation>
    <scope>NUCLEOTIDE SEQUENCE [LARGE SCALE GENOMIC DNA]</scope>
    <source>
        <strain evidence="8 9">JCM 15478</strain>
    </source>
</reference>